<sequence>MKISFKAQLMIAAIIVIGGFVFSLYFENDIFYNFTWAFVGVLFFINPVYPESKVHLEEVKAQKAMRIAAVVVFFAGITNGFGV</sequence>
<evidence type="ECO:0000313" key="3">
    <source>
        <dbReference type="Proteomes" id="UP000261080"/>
    </source>
</evidence>
<feature type="transmembrane region" description="Helical" evidence="1">
    <location>
        <begin position="64"/>
        <end position="82"/>
    </location>
</feature>
<reference evidence="2 3" key="1">
    <citation type="submission" date="2018-08" db="EMBL/GenBank/DDBJ databases">
        <title>A genome reference for cultivated species of the human gut microbiota.</title>
        <authorList>
            <person name="Zou Y."/>
            <person name="Xue W."/>
            <person name="Luo G."/>
        </authorList>
    </citation>
    <scope>NUCLEOTIDE SEQUENCE [LARGE SCALE GENOMIC DNA]</scope>
    <source>
        <strain evidence="2 3">AF37-2AT</strain>
    </source>
</reference>
<feature type="transmembrane region" description="Helical" evidence="1">
    <location>
        <begin position="7"/>
        <end position="25"/>
    </location>
</feature>
<keyword evidence="3" id="KW-1185">Reference proteome</keyword>
<organism evidence="2 3">
    <name type="scientific">Sellimonas intestinalis</name>
    <dbReference type="NCBI Taxonomy" id="1653434"/>
    <lineage>
        <taxon>Bacteria</taxon>
        <taxon>Bacillati</taxon>
        <taxon>Bacillota</taxon>
        <taxon>Clostridia</taxon>
        <taxon>Lachnospirales</taxon>
        <taxon>Lachnospiraceae</taxon>
        <taxon>Sellimonas</taxon>
    </lineage>
</organism>
<keyword evidence="1" id="KW-0812">Transmembrane</keyword>
<proteinExistence type="predicted"/>
<keyword evidence="1" id="KW-1133">Transmembrane helix</keyword>
<feature type="transmembrane region" description="Helical" evidence="1">
    <location>
        <begin position="31"/>
        <end position="49"/>
    </location>
</feature>
<protein>
    <submittedName>
        <fullName evidence="2">Uncharacterized protein</fullName>
    </submittedName>
</protein>
<accession>A0A3E3K258</accession>
<name>A0A3E3K258_9FIRM</name>
<comment type="caution">
    <text evidence="2">The sequence shown here is derived from an EMBL/GenBank/DDBJ whole genome shotgun (WGS) entry which is preliminary data.</text>
</comment>
<dbReference type="Proteomes" id="UP000261080">
    <property type="component" value="Unassembled WGS sequence"/>
</dbReference>
<evidence type="ECO:0000256" key="1">
    <source>
        <dbReference type="SAM" id="Phobius"/>
    </source>
</evidence>
<dbReference type="AlphaFoldDB" id="A0A3E3K258"/>
<keyword evidence="1" id="KW-0472">Membrane</keyword>
<dbReference type="EMBL" id="QVLX01000004">
    <property type="protein sequence ID" value="RGE87230.1"/>
    <property type="molecule type" value="Genomic_DNA"/>
</dbReference>
<evidence type="ECO:0000313" key="2">
    <source>
        <dbReference type="EMBL" id="RGE87230.1"/>
    </source>
</evidence>
<gene>
    <name evidence="2" type="ORF">DW016_09400</name>
</gene>
<dbReference type="OrthoDB" id="2052694at2"/>